<evidence type="ECO:0000313" key="7">
    <source>
        <dbReference type="Proteomes" id="UP000217930"/>
    </source>
</evidence>
<evidence type="ECO:0000313" key="2">
    <source>
        <dbReference type="EMBL" id="ANW92501.1"/>
    </source>
</evidence>
<evidence type="ECO:0000259" key="1">
    <source>
        <dbReference type="PROSITE" id="PS51459"/>
    </source>
</evidence>
<organism evidence="3 5">
    <name type="scientific">Neisseria meningitidis</name>
    <dbReference type="NCBI Taxonomy" id="487"/>
    <lineage>
        <taxon>Bacteria</taxon>
        <taxon>Pseudomonadati</taxon>
        <taxon>Pseudomonadota</taxon>
        <taxon>Betaproteobacteria</taxon>
        <taxon>Neisseriales</taxon>
        <taxon>Neisseriaceae</taxon>
        <taxon>Neisseria</taxon>
    </lineage>
</organism>
<reference evidence="4 7" key="3">
    <citation type="journal article" date="2017" name="Clin. Infect. Dis.">
        <title>Increased Risk for Meningococcal Disease among Men who have Sex with Men in the United States, 2012-2015.</title>
        <authorList>
            <person name="Folaranmi T.A."/>
            <person name="Kretz C.B."/>
            <person name="Kamiya H."/>
            <person name="MacNeil J.R."/>
            <person name="Whaley M.J."/>
            <person name="Blain A."/>
            <person name="Antwi M."/>
            <person name="Dorsinville M."/>
            <person name="Pacilli M."/>
            <person name="Smith S."/>
            <person name="Civen R."/>
            <person name="Ngo V."/>
            <person name="Winter K."/>
            <person name="Harriman K."/>
            <person name="Wang X."/>
            <person name="Bowen V.B."/>
            <person name="Patel M."/>
            <person name="Martin S."/>
            <person name="Misegades L."/>
            <person name="Meyer S.A."/>
        </authorList>
    </citation>
    <scope>NUCLEOTIDE SEQUENCE [LARGE SCALE GENOMIC DNA]</scope>
    <source>
        <strain evidence="4 7">M26503</strain>
    </source>
</reference>
<dbReference type="AlphaFoldDB" id="A0A112R7D8"/>
<dbReference type="InterPro" id="IPR040198">
    <property type="entry name" value="Fido_containing"/>
</dbReference>
<evidence type="ECO:0000313" key="5">
    <source>
        <dbReference type="Proteomes" id="UP000069876"/>
    </source>
</evidence>
<dbReference type="InterPro" id="IPR003812">
    <property type="entry name" value="Fido"/>
</dbReference>
<evidence type="ECO:0000313" key="4">
    <source>
        <dbReference type="EMBL" id="PBJ86992.1"/>
    </source>
</evidence>
<dbReference type="PANTHER" id="PTHR13504">
    <property type="entry name" value="FIDO DOMAIN-CONTAINING PROTEIN DDB_G0283145"/>
    <property type="match status" value="1"/>
</dbReference>
<name>A0A112R7D8_NEIME</name>
<evidence type="ECO:0000313" key="3">
    <source>
        <dbReference type="EMBL" id="CWU35249.1"/>
    </source>
</evidence>
<dbReference type="Proteomes" id="UP000092966">
    <property type="component" value="Chromosome"/>
</dbReference>
<feature type="domain" description="Fido" evidence="1">
    <location>
        <begin position="81"/>
        <end position="216"/>
    </location>
</feature>
<sequence>MFPDKYKLSLKENIFLAKKVLVAQIHNLSRFENCQTTLLQTEQIIHGKNVASVSLEDIQTILNLKRAYQYVISHISNGEPVNISLLKKINNIVAKDDSLAPGDFRTGSVGVTLLDGSRHAPNPVKEIEVARVLQNIGLQSGSTTEAAVRFMLYCMRQQVFWDGNKRTATLFANGLMMAGGCGILEISEMQMPQFNEKLSAFYRSGDDTDISKFVYQNCISGIDYFGTHEDIDFPDPPNMG</sequence>
<accession>A0A112R7D8</accession>
<dbReference type="EMBL" id="NTLY01000002">
    <property type="protein sequence ID" value="PBJ86992.1"/>
    <property type="molecule type" value="Genomic_DNA"/>
</dbReference>
<dbReference type="EMBL" id="FFEF01000039">
    <property type="protein sequence ID" value="CWU35249.1"/>
    <property type="molecule type" value="Genomic_DNA"/>
</dbReference>
<dbReference type="Gene3D" id="1.10.3290.10">
    <property type="entry name" value="Fido-like domain"/>
    <property type="match status" value="1"/>
</dbReference>
<reference evidence="2 6" key="1">
    <citation type="submission" date="2015-07" db="EMBL/GenBank/DDBJ databases">
        <title>Comparative genome sequencing reveals within-host evolution of Neisseria meningitidis during.</title>
        <authorList>
            <person name="Klughammer J."/>
            <person name="Dittrich M."/>
            <person name="Mueller T."/>
            <person name="Blom J."/>
            <person name="Goesmann A."/>
            <person name="Vogel U."/>
            <person name="Frosch M."/>
            <person name="Bock C."/>
            <person name="Schoen C."/>
        </authorList>
    </citation>
    <scope>NUCLEOTIDE SEQUENCE [LARGE SCALE GENOMIC DNA]</scope>
    <source>
        <strain evidence="2 6">DE8555</strain>
    </source>
</reference>
<dbReference type="SUPFAM" id="SSF140931">
    <property type="entry name" value="Fic-like"/>
    <property type="match status" value="1"/>
</dbReference>
<dbReference type="Pfam" id="PF02661">
    <property type="entry name" value="Fic"/>
    <property type="match status" value="1"/>
</dbReference>
<reference evidence="4" key="4">
    <citation type="submission" date="2017-09" db="EMBL/GenBank/DDBJ databases">
        <authorList>
            <person name="Kretz C."/>
            <person name="Retchless A."/>
            <person name="Wang X."/>
        </authorList>
    </citation>
    <scope>NUCLEOTIDE SEQUENCE</scope>
    <source>
        <strain evidence="4">M26503</strain>
    </source>
</reference>
<proteinExistence type="predicted"/>
<dbReference type="PROSITE" id="PS51459">
    <property type="entry name" value="FIDO"/>
    <property type="match status" value="1"/>
</dbReference>
<protein>
    <submittedName>
        <fullName evidence="3">Fic/DOC family</fullName>
    </submittedName>
</protein>
<dbReference type="Proteomes" id="UP000217930">
    <property type="component" value="Unassembled WGS sequence"/>
</dbReference>
<gene>
    <name evidence="4" type="ORF">CNQ34_02825</name>
    <name evidence="2" type="ORF">DE8555_1969</name>
    <name evidence="3" type="ORF">ERS514851_01970</name>
</gene>
<dbReference type="RefSeq" id="WP_002221660.1">
    <property type="nucleotide sequence ID" value="NZ_CP007667.1"/>
</dbReference>
<reference evidence="3 5" key="2">
    <citation type="submission" date="2016-02" db="EMBL/GenBank/DDBJ databases">
        <authorList>
            <consortium name="Pathogen Informatics"/>
        </authorList>
    </citation>
    <scope>NUCLEOTIDE SEQUENCE [LARGE SCALE GENOMIC DNA]</scope>
    <source>
        <strain evidence="3 5">2842STDY5881531</strain>
    </source>
</reference>
<dbReference type="Proteomes" id="UP000069876">
    <property type="component" value="Unassembled WGS sequence"/>
</dbReference>
<dbReference type="OMA" id="NEALEWG"/>
<evidence type="ECO:0000313" key="6">
    <source>
        <dbReference type="Proteomes" id="UP000092966"/>
    </source>
</evidence>
<dbReference type="PANTHER" id="PTHR13504:SF38">
    <property type="entry name" value="FIDO DOMAIN-CONTAINING PROTEIN"/>
    <property type="match status" value="1"/>
</dbReference>
<dbReference type="InterPro" id="IPR036597">
    <property type="entry name" value="Fido-like_dom_sf"/>
</dbReference>
<dbReference type="EMBL" id="CP012393">
    <property type="protein sequence ID" value="ANW92501.1"/>
    <property type="molecule type" value="Genomic_DNA"/>
</dbReference>